<reference evidence="1 2" key="1">
    <citation type="submission" date="2019-09" db="EMBL/GenBank/DDBJ databases">
        <title>A chromosome-level genome assembly of the Chinese tupelo Nyssa sinensis.</title>
        <authorList>
            <person name="Yang X."/>
            <person name="Kang M."/>
            <person name="Yang Y."/>
            <person name="Xiong H."/>
            <person name="Wang M."/>
            <person name="Zhang Z."/>
            <person name="Wang Z."/>
            <person name="Wu H."/>
            <person name="Ma T."/>
            <person name="Liu J."/>
            <person name="Xi Z."/>
        </authorList>
    </citation>
    <scope>NUCLEOTIDE SEQUENCE [LARGE SCALE GENOMIC DNA]</scope>
    <source>
        <strain evidence="1">J267</strain>
        <tissue evidence="1">Leaf</tissue>
    </source>
</reference>
<dbReference type="AlphaFoldDB" id="A0A5J4ZN97"/>
<organism evidence="1 2">
    <name type="scientific">Nyssa sinensis</name>
    <dbReference type="NCBI Taxonomy" id="561372"/>
    <lineage>
        <taxon>Eukaryota</taxon>
        <taxon>Viridiplantae</taxon>
        <taxon>Streptophyta</taxon>
        <taxon>Embryophyta</taxon>
        <taxon>Tracheophyta</taxon>
        <taxon>Spermatophyta</taxon>
        <taxon>Magnoliopsida</taxon>
        <taxon>eudicotyledons</taxon>
        <taxon>Gunneridae</taxon>
        <taxon>Pentapetalae</taxon>
        <taxon>asterids</taxon>
        <taxon>Cornales</taxon>
        <taxon>Nyssaceae</taxon>
        <taxon>Nyssa</taxon>
    </lineage>
</organism>
<dbReference type="InterPro" id="IPR036691">
    <property type="entry name" value="Endo/exonu/phosph_ase_sf"/>
</dbReference>
<accession>A0A5J4ZN97</accession>
<protein>
    <recommendedName>
        <fullName evidence="3">Endonuclease/exonuclease/phosphatase domain-containing protein</fullName>
    </recommendedName>
</protein>
<dbReference type="SUPFAM" id="SSF56219">
    <property type="entry name" value="DNase I-like"/>
    <property type="match status" value="1"/>
</dbReference>
<name>A0A5J4ZN97_9ASTE</name>
<dbReference type="PANTHER" id="PTHR33710">
    <property type="entry name" value="BNAC02G09200D PROTEIN"/>
    <property type="match status" value="1"/>
</dbReference>
<evidence type="ECO:0000313" key="2">
    <source>
        <dbReference type="Proteomes" id="UP000325577"/>
    </source>
</evidence>
<proteinExistence type="predicted"/>
<keyword evidence="2" id="KW-1185">Reference proteome</keyword>
<evidence type="ECO:0008006" key="3">
    <source>
        <dbReference type="Google" id="ProtNLM"/>
    </source>
</evidence>
<dbReference type="Gene3D" id="3.60.10.10">
    <property type="entry name" value="Endonuclease/exonuclease/phosphatase"/>
    <property type="match status" value="1"/>
</dbReference>
<dbReference type="Proteomes" id="UP000325577">
    <property type="component" value="Linkage Group LG6"/>
</dbReference>
<dbReference type="OrthoDB" id="1001388at2759"/>
<gene>
    <name evidence="1" type="ORF">F0562_013408</name>
</gene>
<dbReference type="EMBL" id="CM018049">
    <property type="protein sequence ID" value="KAA8519118.1"/>
    <property type="molecule type" value="Genomic_DNA"/>
</dbReference>
<evidence type="ECO:0000313" key="1">
    <source>
        <dbReference type="EMBL" id="KAA8519118.1"/>
    </source>
</evidence>
<sequence length="193" mass="22855">MLFRVLGWWKQRSSMPILRRFFILFFLTLWSKQSITLTKLGGNGFGFICQLFMVTTLSWNGDGFGVVYVNKPVRFSNERISGSMDWLPYMEECNNCLIDAELEDIRYTRCRLTWTTRQYNNDTILRKLDRVLANDRWMVDFSNSEVEFLPSGASDHSPMIVRTRVDFKCKGRPFKFFNFWLECEAFELAVRKA</sequence>
<dbReference type="PANTHER" id="PTHR33710:SF71">
    <property type="entry name" value="ENDONUCLEASE_EXONUCLEASE_PHOSPHATASE DOMAIN-CONTAINING PROTEIN"/>
    <property type="match status" value="1"/>
</dbReference>